<dbReference type="GO" id="GO:0009103">
    <property type="term" value="P:lipopolysaccharide biosynthetic process"/>
    <property type="evidence" value="ECO:0007669"/>
    <property type="project" value="TreeGrafter"/>
</dbReference>
<dbReference type="KEGG" id="tni:TVNIR_2162"/>
<dbReference type="CDD" id="cd03801">
    <property type="entry name" value="GT4_PimA-like"/>
    <property type="match status" value="1"/>
</dbReference>
<gene>
    <name evidence="3" type="ordered locus">TVNIR_2162</name>
</gene>
<evidence type="ECO:0000259" key="2">
    <source>
        <dbReference type="Pfam" id="PF00534"/>
    </source>
</evidence>
<proteinExistence type="predicted"/>
<dbReference type="Pfam" id="PF00534">
    <property type="entry name" value="Glycos_transf_1"/>
    <property type="match status" value="1"/>
</dbReference>
<reference evidence="3" key="1">
    <citation type="submission" date="2015-12" db="EMBL/GenBank/DDBJ databases">
        <authorList>
            <person name="Tikhonova T.V."/>
            <person name="Pavlov A.R."/>
            <person name="Beletsky A.V."/>
            <person name="Mardanov A.V."/>
            <person name="Sorokin D.Y."/>
            <person name="Ravin N.V."/>
            <person name="Popov V.O."/>
        </authorList>
    </citation>
    <scope>NUCLEOTIDE SEQUENCE</scope>
    <source>
        <strain evidence="3">DSM 14787</strain>
    </source>
</reference>
<protein>
    <submittedName>
        <fullName evidence="3">Glycosyl transferase group 1</fullName>
    </submittedName>
</protein>
<dbReference type="PANTHER" id="PTHR46401">
    <property type="entry name" value="GLYCOSYLTRANSFERASE WBBK-RELATED"/>
    <property type="match status" value="1"/>
</dbReference>
<dbReference type="Gene3D" id="3.40.50.2000">
    <property type="entry name" value="Glycogen Phosphorylase B"/>
    <property type="match status" value="1"/>
</dbReference>
<evidence type="ECO:0000313" key="3">
    <source>
        <dbReference type="EMBL" id="AGA33818.1"/>
    </source>
</evidence>
<dbReference type="eggNOG" id="COG0438">
    <property type="taxonomic scope" value="Bacteria"/>
</dbReference>
<feature type="domain" description="Glycosyl transferase family 1" evidence="2">
    <location>
        <begin position="191"/>
        <end position="316"/>
    </location>
</feature>
<dbReference type="STRING" id="1255043.TVNIR_2162"/>
<evidence type="ECO:0000313" key="4">
    <source>
        <dbReference type="Proteomes" id="UP000010809"/>
    </source>
</evidence>
<keyword evidence="1 3" id="KW-0808">Transferase</keyword>
<sequence>MNLLFVDPKSSTPYDGQGLRREAVGGTEASLVTVAEGLASVHAVAVEQLGRSRPAEISPGVRYLPLDTPDPFAGEPADAVVILRRIRLASRYRQRFPDSRLHVWVHNWQRPEVMLKRAVLARTRCSVIAVSDALARASDRLINGVPARLLGTLSGCGSRVPIRRIYNPVDDRLQVEPVPVDHDRMIFFSTPNKGLRRVLEAFLTVQRELPAMQLAIAGSAPEVLEQYVPGCTTRPGIRVLGRLPRDEVLRHVRESLCVFYPQDEHPETFGLVFAEANAVGTPVLAHDFGAAAEILGDPVQLVDARDHAAIVARVVDWRSGGRPRVGGRPDLRRSAVLGEWRRLLEAPVGFDRP</sequence>
<dbReference type="Proteomes" id="UP000010809">
    <property type="component" value="Chromosome"/>
</dbReference>
<dbReference type="PANTHER" id="PTHR46401:SF2">
    <property type="entry name" value="GLYCOSYLTRANSFERASE WBBK-RELATED"/>
    <property type="match status" value="1"/>
</dbReference>
<dbReference type="OrthoDB" id="509705at2"/>
<dbReference type="GO" id="GO:0016757">
    <property type="term" value="F:glycosyltransferase activity"/>
    <property type="evidence" value="ECO:0007669"/>
    <property type="project" value="InterPro"/>
</dbReference>
<dbReference type="EMBL" id="CP003989">
    <property type="protein sequence ID" value="AGA33818.1"/>
    <property type="molecule type" value="Genomic_DNA"/>
</dbReference>
<dbReference type="HOGENOM" id="CLU_808531_0_0_6"/>
<dbReference type="RefSeq" id="WP_015258941.1">
    <property type="nucleotide sequence ID" value="NC_019902.2"/>
</dbReference>
<evidence type="ECO:0000256" key="1">
    <source>
        <dbReference type="ARBA" id="ARBA00022679"/>
    </source>
</evidence>
<dbReference type="AlphaFoldDB" id="L0DXQ0"/>
<dbReference type="SUPFAM" id="SSF53756">
    <property type="entry name" value="UDP-Glycosyltransferase/glycogen phosphorylase"/>
    <property type="match status" value="1"/>
</dbReference>
<dbReference type="InterPro" id="IPR001296">
    <property type="entry name" value="Glyco_trans_1"/>
</dbReference>
<name>L0DXQ0_THIND</name>
<organism evidence="3 4">
    <name type="scientific">Thioalkalivibrio nitratireducens (strain DSM 14787 / UNIQEM 213 / ALEN2)</name>
    <dbReference type="NCBI Taxonomy" id="1255043"/>
    <lineage>
        <taxon>Bacteria</taxon>
        <taxon>Pseudomonadati</taxon>
        <taxon>Pseudomonadota</taxon>
        <taxon>Gammaproteobacteria</taxon>
        <taxon>Chromatiales</taxon>
        <taxon>Ectothiorhodospiraceae</taxon>
        <taxon>Thioalkalivibrio</taxon>
    </lineage>
</organism>
<dbReference type="PATRIC" id="fig|1255043.3.peg.2181"/>
<keyword evidence="4" id="KW-1185">Reference proteome</keyword>
<accession>L0DXQ0</accession>